<keyword evidence="4" id="KW-0238">DNA-binding</keyword>
<gene>
    <name evidence="7" type="ORF">ABW16_17750</name>
</gene>
<comment type="caution">
    <text evidence="7">The sequence shown here is derived from an EMBL/GenBank/DDBJ whole genome shotgun (WGS) entry which is preliminary data.</text>
</comment>
<evidence type="ECO:0000313" key="8">
    <source>
        <dbReference type="Proteomes" id="UP000036464"/>
    </source>
</evidence>
<dbReference type="InterPro" id="IPR036388">
    <property type="entry name" value="WH-like_DNA-bd_sf"/>
</dbReference>
<keyword evidence="2" id="KW-0805">Transcription regulation</keyword>
<evidence type="ECO:0000256" key="2">
    <source>
        <dbReference type="ARBA" id="ARBA00023015"/>
    </source>
</evidence>
<dbReference type="Proteomes" id="UP000036464">
    <property type="component" value="Unassembled WGS sequence"/>
</dbReference>
<evidence type="ECO:0000259" key="6">
    <source>
        <dbReference type="Pfam" id="PF08281"/>
    </source>
</evidence>
<sequence>MDADESESVSELVDQLPVSYRTALQLQASGMSHDAIAECLRIHPEGVDTILRLAEAKLRRLGQTPD</sequence>
<evidence type="ECO:0000256" key="5">
    <source>
        <dbReference type="ARBA" id="ARBA00023163"/>
    </source>
</evidence>
<dbReference type="InterPro" id="IPR013324">
    <property type="entry name" value="RNA_pol_sigma_r3/r4-like"/>
</dbReference>
<evidence type="ECO:0000256" key="1">
    <source>
        <dbReference type="ARBA" id="ARBA00010641"/>
    </source>
</evidence>
<keyword evidence="8" id="KW-1185">Reference proteome</keyword>
<reference evidence="7 8" key="1">
    <citation type="submission" date="2015-05" db="EMBL/GenBank/DDBJ databases">
        <title>Genome sequence of Mycobacterium heraklionense Davo strain.</title>
        <authorList>
            <person name="Greninger A.L."/>
            <person name="Cunningham G."/>
            <person name="Miller S."/>
        </authorList>
    </citation>
    <scope>NUCLEOTIDE SEQUENCE [LARGE SCALE GENOMIC DNA]</scope>
    <source>
        <strain evidence="7 8">Davo</strain>
    </source>
</reference>
<keyword evidence="5" id="KW-0804">Transcription</keyword>
<evidence type="ECO:0000256" key="3">
    <source>
        <dbReference type="ARBA" id="ARBA00023082"/>
    </source>
</evidence>
<name>A0ABR5FC82_9MYCO</name>
<evidence type="ECO:0000256" key="4">
    <source>
        <dbReference type="ARBA" id="ARBA00023125"/>
    </source>
</evidence>
<accession>A0ABR5FC82</accession>
<feature type="domain" description="RNA polymerase sigma factor 70 region 4 type 2" evidence="6">
    <location>
        <begin position="7"/>
        <end position="58"/>
    </location>
</feature>
<dbReference type="Pfam" id="PF08281">
    <property type="entry name" value="Sigma70_r4_2"/>
    <property type="match status" value="1"/>
</dbReference>
<dbReference type="EMBL" id="LDPO01000016">
    <property type="protein sequence ID" value="KLO27138.1"/>
    <property type="molecule type" value="Genomic_DNA"/>
</dbReference>
<evidence type="ECO:0000313" key="7">
    <source>
        <dbReference type="EMBL" id="KLO27138.1"/>
    </source>
</evidence>
<dbReference type="Gene3D" id="1.10.10.10">
    <property type="entry name" value="Winged helix-like DNA-binding domain superfamily/Winged helix DNA-binding domain"/>
    <property type="match status" value="1"/>
</dbReference>
<dbReference type="InterPro" id="IPR013249">
    <property type="entry name" value="RNA_pol_sigma70_r4_t2"/>
</dbReference>
<comment type="similarity">
    <text evidence="1">Belongs to the sigma-70 factor family. ECF subfamily.</text>
</comment>
<proteinExistence type="inferred from homology"/>
<organism evidence="7 8">
    <name type="scientific">Mycolicibacter heraklionensis</name>
    <dbReference type="NCBI Taxonomy" id="512402"/>
    <lineage>
        <taxon>Bacteria</taxon>
        <taxon>Bacillati</taxon>
        <taxon>Actinomycetota</taxon>
        <taxon>Actinomycetes</taxon>
        <taxon>Mycobacteriales</taxon>
        <taxon>Mycobacteriaceae</taxon>
        <taxon>Mycolicibacter</taxon>
    </lineage>
</organism>
<protein>
    <recommendedName>
        <fullName evidence="6">RNA polymerase sigma factor 70 region 4 type 2 domain-containing protein</fullName>
    </recommendedName>
</protein>
<dbReference type="SUPFAM" id="SSF88659">
    <property type="entry name" value="Sigma3 and sigma4 domains of RNA polymerase sigma factors"/>
    <property type="match status" value="1"/>
</dbReference>
<keyword evidence="3" id="KW-0731">Sigma factor</keyword>